<evidence type="ECO:0000313" key="1">
    <source>
        <dbReference type="EMBL" id="EOX93629.1"/>
    </source>
</evidence>
<organism evidence="1 2">
    <name type="scientific">Theobroma cacao</name>
    <name type="common">Cacao</name>
    <name type="synonym">Cocoa</name>
    <dbReference type="NCBI Taxonomy" id="3641"/>
    <lineage>
        <taxon>Eukaryota</taxon>
        <taxon>Viridiplantae</taxon>
        <taxon>Streptophyta</taxon>
        <taxon>Embryophyta</taxon>
        <taxon>Tracheophyta</taxon>
        <taxon>Spermatophyta</taxon>
        <taxon>Magnoliopsida</taxon>
        <taxon>eudicotyledons</taxon>
        <taxon>Gunneridae</taxon>
        <taxon>Pentapetalae</taxon>
        <taxon>rosids</taxon>
        <taxon>malvids</taxon>
        <taxon>Malvales</taxon>
        <taxon>Malvaceae</taxon>
        <taxon>Byttnerioideae</taxon>
        <taxon>Theobroma</taxon>
    </lineage>
</organism>
<keyword evidence="2" id="KW-1185">Reference proteome</keyword>
<dbReference type="AlphaFoldDB" id="A0A061DLF9"/>
<dbReference type="EMBL" id="CM001879">
    <property type="protein sequence ID" value="EOX93629.1"/>
    <property type="molecule type" value="Genomic_DNA"/>
</dbReference>
<dbReference type="HOGENOM" id="CLU_2241502_0_0_1"/>
<protein>
    <submittedName>
        <fullName evidence="1">Uncharacterized protein</fullName>
    </submittedName>
</protein>
<dbReference type="OMA" id="HAHILVY"/>
<name>A0A061DLF9_THECC</name>
<accession>A0A061DLF9</accession>
<reference evidence="1 2" key="1">
    <citation type="journal article" date="2013" name="Genome Biol.">
        <title>The genome sequence of the most widely cultivated cacao type and its use to identify candidate genes regulating pod color.</title>
        <authorList>
            <person name="Motamayor J.C."/>
            <person name="Mockaitis K."/>
            <person name="Schmutz J."/>
            <person name="Haiminen N."/>
            <person name="Iii D.L."/>
            <person name="Cornejo O."/>
            <person name="Findley S.D."/>
            <person name="Zheng P."/>
            <person name="Utro F."/>
            <person name="Royaert S."/>
            <person name="Saski C."/>
            <person name="Jenkins J."/>
            <person name="Podicheti R."/>
            <person name="Zhao M."/>
            <person name="Scheffler B.E."/>
            <person name="Stack J.C."/>
            <person name="Feltus F.A."/>
            <person name="Mustiga G.M."/>
            <person name="Amores F."/>
            <person name="Phillips W."/>
            <person name="Marelli J.P."/>
            <person name="May G.D."/>
            <person name="Shapiro H."/>
            <person name="Ma J."/>
            <person name="Bustamante C.D."/>
            <person name="Schnell R.J."/>
            <person name="Main D."/>
            <person name="Gilbert D."/>
            <person name="Parida L."/>
            <person name="Kuhn D.N."/>
        </authorList>
    </citation>
    <scope>NUCLEOTIDE SEQUENCE [LARGE SCALE GENOMIC DNA]</scope>
    <source>
        <strain evidence="2">cv. Matina 1-6</strain>
    </source>
</reference>
<dbReference type="Gramene" id="EOX93629">
    <property type="protein sequence ID" value="EOX93629"/>
    <property type="gene ID" value="TCM_002519"/>
</dbReference>
<sequence>MMSTGIILVKITNKGDDLIRNEAVINFMIHEPCDTANASSPCMVKGKCSKFVPKQCPFEIVLNGNGFVVYRRREVIDKSCVTMINGVELDNKFVVVYNVDLVVKY</sequence>
<gene>
    <name evidence="1" type="ORF">TCM_002519</name>
</gene>
<dbReference type="Proteomes" id="UP000026915">
    <property type="component" value="Chromosome 1"/>
</dbReference>
<proteinExistence type="predicted"/>
<evidence type="ECO:0000313" key="2">
    <source>
        <dbReference type="Proteomes" id="UP000026915"/>
    </source>
</evidence>